<reference evidence="2 3" key="1">
    <citation type="submission" date="2013-08" db="EMBL/GenBank/DDBJ databases">
        <authorList>
            <person name="Weinstock G."/>
            <person name="Sodergren E."/>
            <person name="Wylie T."/>
            <person name="Fulton L."/>
            <person name="Fulton R."/>
            <person name="Fronick C."/>
            <person name="O'Laughlin M."/>
            <person name="Godfrey J."/>
            <person name="Miner T."/>
            <person name="Herter B."/>
            <person name="Appelbaum E."/>
            <person name="Cordes M."/>
            <person name="Lek S."/>
            <person name="Wollam A."/>
            <person name="Pepin K.H."/>
            <person name="Palsikar V.B."/>
            <person name="Mitreva M."/>
            <person name="Wilson R.K."/>
        </authorList>
    </citation>
    <scope>NUCLEOTIDE SEQUENCE [LARGE SCALE GENOMIC DNA]</scope>
    <source>
        <strain evidence="2 3">F0041</strain>
    </source>
</reference>
<organism evidence="2 3">
    <name type="scientific">Bacteroides pyogenes F0041</name>
    <dbReference type="NCBI Taxonomy" id="1321819"/>
    <lineage>
        <taxon>Bacteria</taxon>
        <taxon>Pseudomonadati</taxon>
        <taxon>Bacteroidota</taxon>
        <taxon>Bacteroidia</taxon>
        <taxon>Bacteroidales</taxon>
        <taxon>Bacteroidaceae</taxon>
        <taxon>Bacteroides</taxon>
    </lineage>
</organism>
<dbReference type="SUPFAM" id="SSF69593">
    <property type="entry name" value="Glycerol-3-phosphate (1)-acyltransferase"/>
    <property type="match status" value="1"/>
</dbReference>
<evidence type="ECO:0000313" key="3">
    <source>
        <dbReference type="Proteomes" id="UP000016496"/>
    </source>
</evidence>
<keyword evidence="2" id="KW-0808">Transferase</keyword>
<accession>U2BRQ9</accession>
<evidence type="ECO:0000313" key="2">
    <source>
        <dbReference type="EMBL" id="ERI80839.1"/>
    </source>
</evidence>
<dbReference type="AlphaFoldDB" id="U2BRQ9"/>
<name>U2BRQ9_9BACE</name>
<dbReference type="Proteomes" id="UP000016496">
    <property type="component" value="Unassembled WGS sequence"/>
</dbReference>
<evidence type="ECO:0000259" key="1">
    <source>
        <dbReference type="Pfam" id="PF19576"/>
    </source>
</evidence>
<dbReference type="EMBL" id="AWSV01000182">
    <property type="protein sequence ID" value="ERI80839.1"/>
    <property type="molecule type" value="Genomic_DNA"/>
</dbReference>
<gene>
    <name evidence="2" type="ORF">HMPREF1981_03576</name>
</gene>
<keyword evidence="2" id="KW-0012">Acyltransferase</keyword>
<comment type="caution">
    <text evidence="2">The sequence shown here is derived from an EMBL/GenBank/DDBJ whole genome shotgun (WGS) entry which is preliminary data.</text>
</comment>
<protein>
    <submittedName>
        <fullName evidence="2">Acyltransferase</fullName>
    </submittedName>
</protein>
<sequence length="333" mass="38458">MQPNARFAFGCRSLRANLLLSYRFGRAATPGILAGLYIFCCFFANNKKEPLILYHHFHKKKMTDDSLFLIDVDKILRDKAPRYYKYIPKFLISYLKRIVHQDEINVFLNDSRDKVGVDFLEACMEFLDAKVNVKGIENLPKEGLYTFVSNHPLGGQDGVALGYVLGRHYDGKVKYLVNDLLMNLHGLAPLCIPINKTGRQAKDFPRMVEAGFRSDDQLIMFPAGLCSRRRKGIIRDPEWKKTFVVKSVQTRRDVVPVYFEGRNSDFFYNLANTCKALGIKFNIAMLYLADEMFKNRHKTFTVTFGKPIPWQTFDSSKTPAQWAEYVKNIVYKL</sequence>
<dbReference type="GO" id="GO:0016746">
    <property type="term" value="F:acyltransferase activity"/>
    <property type="evidence" value="ECO:0007669"/>
    <property type="project" value="UniProtKB-KW"/>
</dbReference>
<proteinExistence type="predicted"/>
<dbReference type="InterPro" id="IPR045746">
    <property type="entry name" value="ACT14924-like_Acyltransf_dom"/>
</dbReference>
<dbReference type="HOGENOM" id="CLU_067500_1_0_10"/>
<dbReference type="PATRIC" id="fig|1321819.3.peg.3295"/>
<feature type="domain" description="Putative acyltransferase ACT14924-like acyltransferase" evidence="1">
    <location>
        <begin position="75"/>
        <end position="331"/>
    </location>
</feature>
<dbReference type="Pfam" id="PF19576">
    <property type="entry name" value="Acyltransf_2"/>
    <property type="match status" value="1"/>
</dbReference>